<reference evidence="2" key="1">
    <citation type="submission" date="2017-03" db="EMBL/GenBank/DDBJ databases">
        <title>The mitochondrial genome of the carnivorous plant Utricularia reniformis (Lentibulariaceae): structure, comparative analysis and evolutionary landmarks.</title>
        <authorList>
            <person name="Silva S.R."/>
            <person name="Alvarenga D.O."/>
            <person name="Michael T.P."/>
            <person name="Miranda V.F.O."/>
            <person name="Varani A.M."/>
        </authorList>
    </citation>
    <scope>NUCLEOTIDE SEQUENCE</scope>
</reference>
<dbReference type="EMBL" id="KY774314">
    <property type="protein sequence ID" value="ART32328.1"/>
    <property type="molecule type" value="Genomic_DNA"/>
</dbReference>
<organism evidence="2">
    <name type="scientific">Utricularia reniformis</name>
    <dbReference type="NCBI Taxonomy" id="192314"/>
    <lineage>
        <taxon>Eukaryota</taxon>
        <taxon>Viridiplantae</taxon>
        <taxon>Streptophyta</taxon>
        <taxon>Embryophyta</taxon>
        <taxon>Tracheophyta</taxon>
        <taxon>Spermatophyta</taxon>
        <taxon>Magnoliopsida</taxon>
        <taxon>eudicotyledons</taxon>
        <taxon>Gunneridae</taxon>
        <taxon>Pentapetalae</taxon>
        <taxon>asterids</taxon>
        <taxon>lamiids</taxon>
        <taxon>Lamiales</taxon>
        <taxon>Lentibulariaceae</taxon>
        <taxon>Utricularia</taxon>
    </lineage>
</organism>
<feature type="compositionally biased region" description="Polar residues" evidence="1">
    <location>
        <begin position="34"/>
        <end position="52"/>
    </location>
</feature>
<keyword evidence="2" id="KW-0496">Mitochondrion</keyword>
<name>A0A1Y0B4K9_9LAMI</name>
<dbReference type="AlphaFoldDB" id="A0A1Y0B4K9"/>
<protein>
    <submittedName>
        <fullName evidence="2">Uncharacterized protein</fullName>
    </submittedName>
</protein>
<geneLocation type="mitochondrion" evidence="2"/>
<evidence type="ECO:0000313" key="2">
    <source>
        <dbReference type="EMBL" id="ART32328.1"/>
    </source>
</evidence>
<accession>A0A1Y0B4K9</accession>
<feature type="region of interest" description="Disordered" evidence="1">
    <location>
        <begin position="33"/>
        <end position="52"/>
    </location>
</feature>
<sequence>MERGLIGIEKSNPHLYLHRIISNSCPLTLFELKTGSNPSPRSETGASVQSPN</sequence>
<evidence type="ECO:0000256" key="1">
    <source>
        <dbReference type="SAM" id="MobiDB-lite"/>
    </source>
</evidence>
<gene>
    <name evidence="2" type="ORF">AEK19_MT2181</name>
</gene>
<proteinExistence type="predicted"/>